<reference evidence="5" key="1">
    <citation type="journal article" date="2019" name="Int. J. Syst. Evol. Microbiol.">
        <title>The Global Catalogue of Microorganisms (GCM) 10K type strain sequencing project: providing services to taxonomists for standard genome sequencing and annotation.</title>
        <authorList>
            <consortium name="The Broad Institute Genomics Platform"/>
            <consortium name="The Broad Institute Genome Sequencing Center for Infectious Disease"/>
            <person name="Wu L."/>
            <person name="Ma J."/>
        </authorList>
    </citation>
    <scope>NUCLEOTIDE SEQUENCE [LARGE SCALE GENOMIC DNA]</scope>
    <source>
        <strain evidence="5">JCM 16908</strain>
    </source>
</reference>
<dbReference type="NCBIfam" id="TIGR01733">
    <property type="entry name" value="AA-adenyl-dom"/>
    <property type="match status" value="1"/>
</dbReference>
<organism evidence="4 5">
    <name type="scientific">Sphaerisporangium flaviroseum</name>
    <dbReference type="NCBI Taxonomy" id="509199"/>
    <lineage>
        <taxon>Bacteria</taxon>
        <taxon>Bacillati</taxon>
        <taxon>Actinomycetota</taxon>
        <taxon>Actinomycetes</taxon>
        <taxon>Streptosporangiales</taxon>
        <taxon>Streptosporangiaceae</taxon>
        <taxon>Sphaerisporangium</taxon>
    </lineage>
</organism>
<dbReference type="Gene3D" id="2.30.38.10">
    <property type="entry name" value="Luciferase, Domain 3"/>
    <property type="match status" value="1"/>
</dbReference>
<dbReference type="InterPro" id="IPR010080">
    <property type="entry name" value="Thioester_reductase-like_dom"/>
</dbReference>
<evidence type="ECO:0000256" key="1">
    <source>
        <dbReference type="ARBA" id="ARBA00022450"/>
    </source>
</evidence>
<proteinExistence type="predicted"/>
<dbReference type="CDD" id="cd05235">
    <property type="entry name" value="SDR_e1"/>
    <property type="match status" value="1"/>
</dbReference>
<dbReference type="InterPro" id="IPR013120">
    <property type="entry name" value="FAR_NAD-bd"/>
</dbReference>
<dbReference type="Gene3D" id="3.40.50.980">
    <property type="match status" value="2"/>
</dbReference>
<protein>
    <recommendedName>
        <fullName evidence="3">Carrier domain-containing protein</fullName>
    </recommendedName>
</protein>
<dbReference type="PANTHER" id="PTHR44845">
    <property type="entry name" value="CARRIER DOMAIN-CONTAINING PROTEIN"/>
    <property type="match status" value="1"/>
</dbReference>
<comment type="caution">
    <text evidence="4">The sequence shown here is derived from an EMBL/GenBank/DDBJ whole genome shotgun (WGS) entry which is preliminary data.</text>
</comment>
<evidence type="ECO:0000256" key="2">
    <source>
        <dbReference type="ARBA" id="ARBA00022553"/>
    </source>
</evidence>
<dbReference type="Gene3D" id="3.40.50.720">
    <property type="entry name" value="NAD(P)-binding Rossmann-like Domain"/>
    <property type="match status" value="1"/>
</dbReference>
<dbReference type="SUPFAM" id="SSF51735">
    <property type="entry name" value="NAD(P)-binding Rossmann-fold domains"/>
    <property type="match status" value="1"/>
</dbReference>
<dbReference type="RefSeq" id="WP_344942255.1">
    <property type="nucleotide sequence ID" value="NZ_BAAAZR010000009.1"/>
</dbReference>
<dbReference type="InterPro" id="IPR045851">
    <property type="entry name" value="AMP-bd_C_sf"/>
</dbReference>
<name>A0ABP7IDY5_9ACTN</name>
<dbReference type="InterPro" id="IPR036736">
    <property type="entry name" value="ACP-like_sf"/>
</dbReference>
<dbReference type="Pfam" id="PF00501">
    <property type="entry name" value="AMP-binding"/>
    <property type="match status" value="1"/>
</dbReference>
<dbReference type="Pfam" id="PF13193">
    <property type="entry name" value="AMP-binding_C"/>
    <property type="match status" value="1"/>
</dbReference>
<evidence type="ECO:0000259" key="3">
    <source>
        <dbReference type="PROSITE" id="PS50075"/>
    </source>
</evidence>
<dbReference type="InterPro" id="IPR009081">
    <property type="entry name" value="PP-bd_ACP"/>
</dbReference>
<dbReference type="PANTHER" id="PTHR44845:SF6">
    <property type="entry name" value="BETA-ALANINE-ACTIVATING ENZYME"/>
    <property type="match status" value="1"/>
</dbReference>
<gene>
    <name evidence="4" type="ORF">GCM10022226_40900</name>
</gene>
<dbReference type="Gene3D" id="1.10.1200.10">
    <property type="entry name" value="ACP-like"/>
    <property type="match status" value="1"/>
</dbReference>
<accession>A0ABP7IDY5</accession>
<dbReference type="InterPro" id="IPR020845">
    <property type="entry name" value="AMP-binding_CS"/>
</dbReference>
<keyword evidence="1" id="KW-0596">Phosphopantetheine</keyword>
<sequence length="1013" mass="109961">MSETGTRGSATVGLLHRLIEEQVRRTPESCAVTHLDTDLTYAELDAWANRLAHRLRRLGVGPETAVAVIAERRAETVVAMYAVLKAGGVYVPIDPANPPRRFHYLMADSGASVLITPEALSGAAPEGEWTTVLSDLEHLQEEPADPPSSPVLPGNAAYVIYTSGSTGEPKGVTVAHRQIVRTTLAQRDFDRPGPACFLLLVSFSFDASAVGLYWTLATGGQVVVPSAEEHRDPRALRDLIARHRVTHLDCTPSLYSLIHADDAGPLTSLHCVMVGGEACPQALIERHHALLPGCRLINNYGPTEATVWTTTATLTPGGPDAVVPIGFPIPGAGTYLLDGDLNPVPDGEVGELFVGGTGVARGYHRRPGLTGEWFLPDPWAAEPGGRMYRTGDRARRLPDGQLEFRGRVDHQVKVRGYRVELAEVEHALAAHPAVAEAVADVRPLGASPILVAWASCADGRRADPEELKEHMAGLLPAHMVPSRIVLLDRLPRNVAGKVDRAELADPRLNGAATAGRELTALETDVAQLVTEILDVEGFGATDSFFDLGATSLHLARLALGLWSRFGVSVPMHQLFEVPNVAGATRMLEAARRSQAEGAETGDLEEVLAQTVLDESIRPAEGMAEADWSEPEHILLTGATGYLGAFLLKELLDRTDATVWCLVRAGSAAEGKDRVREVMRTYLIWEDAYDTRIEALPGDLAEPLLGLDGTGFARLGGMIDAIYHCGALVNFVYPYSAIKAANVDSVAEILRLAVTERLKAVHYISSIDAFLHTGLQRPYMEDEELVPVEAPEAYARSKWAGDHLTRIGRERGIPTAIYRPGMMISHTETGATQTSDYLLLQIKGLLEFGVVPDIDYLFDAIPIDYAASAIAHISLQEKAIGRNFHLWNQHPVPLTEVYGWVRSFGYVFETVPLETAIQHLVTLGPDNPLFPLLPLLFEPRVRSVLPAFTAEVLAQTNLFEECRNTLTMIAGTGIEAPLMTTELAHKCFSYMVDVGFLPDPAEQRARLAGARSMR</sequence>
<dbReference type="Gene3D" id="3.30.300.30">
    <property type="match status" value="1"/>
</dbReference>
<dbReference type="Pfam" id="PF00550">
    <property type="entry name" value="PP-binding"/>
    <property type="match status" value="1"/>
</dbReference>
<dbReference type="SUPFAM" id="SSF47336">
    <property type="entry name" value="ACP-like"/>
    <property type="match status" value="1"/>
</dbReference>
<dbReference type="NCBIfam" id="TIGR01746">
    <property type="entry name" value="Thioester-redct"/>
    <property type="match status" value="1"/>
</dbReference>
<dbReference type="EMBL" id="BAAAZR010000009">
    <property type="protein sequence ID" value="GAA3815977.1"/>
    <property type="molecule type" value="Genomic_DNA"/>
</dbReference>
<dbReference type="InterPro" id="IPR036291">
    <property type="entry name" value="NAD(P)-bd_dom_sf"/>
</dbReference>
<dbReference type="CDD" id="cd05930">
    <property type="entry name" value="A_NRPS"/>
    <property type="match status" value="1"/>
</dbReference>
<keyword evidence="2" id="KW-0597">Phosphoprotein</keyword>
<dbReference type="Pfam" id="PF07993">
    <property type="entry name" value="NAD_binding_4"/>
    <property type="match status" value="1"/>
</dbReference>
<feature type="domain" description="Carrier" evidence="3">
    <location>
        <begin position="516"/>
        <end position="591"/>
    </location>
</feature>
<dbReference type="PROSITE" id="PS50075">
    <property type="entry name" value="CARRIER"/>
    <property type="match status" value="1"/>
</dbReference>
<dbReference type="Proteomes" id="UP001500888">
    <property type="component" value="Unassembled WGS sequence"/>
</dbReference>
<evidence type="ECO:0000313" key="4">
    <source>
        <dbReference type="EMBL" id="GAA3815977.1"/>
    </source>
</evidence>
<keyword evidence="5" id="KW-1185">Reference proteome</keyword>
<dbReference type="SUPFAM" id="SSF56801">
    <property type="entry name" value="Acetyl-CoA synthetase-like"/>
    <property type="match status" value="1"/>
</dbReference>
<dbReference type="InterPro" id="IPR000873">
    <property type="entry name" value="AMP-dep_synth/lig_dom"/>
</dbReference>
<evidence type="ECO:0000313" key="5">
    <source>
        <dbReference type="Proteomes" id="UP001500888"/>
    </source>
</evidence>
<dbReference type="PROSITE" id="PS00455">
    <property type="entry name" value="AMP_BINDING"/>
    <property type="match status" value="1"/>
</dbReference>
<dbReference type="InterPro" id="IPR025110">
    <property type="entry name" value="AMP-bd_C"/>
</dbReference>
<dbReference type="InterPro" id="IPR010071">
    <property type="entry name" value="AA_adenyl_dom"/>
</dbReference>